<accession>A0ABU0NEA2</accession>
<dbReference type="RefSeq" id="WP_307444638.1">
    <property type="nucleotide sequence ID" value="NZ_JAUSWP010000002.1"/>
</dbReference>
<evidence type="ECO:0000256" key="11">
    <source>
        <dbReference type="ARBA" id="ARBA00048823"/>
    </source>
</evidence>
<keyword evidence="16" id="KW-1185">Reference proteome</keyword>
<feature type="domain" description="Aminoacyl-transfer RNA synthetases class-II family profile" evidence="14">
    <location>
        <begin position="174"/>
        <end position="413"/>
    </location>
</feature>
<feature type="binding site" evidence="12">
    <location>
        <begin position="349"/>
        <end position="352"/>
    </location>
    <ligand>
        <name>ATP</name>
        <dbReference type="ChEBI" id="CHEBI:30616"/>
    </ligand>
</feature>
<dbReference type="InterPro" id="IPR010978">
    <property type="entry name" value="tRNA-bd_arm"/>
</dbReference>
<comment type="subunit">
    <text evidence="12">Homodimer. The tRNA molecule binds across the dimer.</text>
</comment>
<evidence type="ECO:0000256" key="6">
    <source>
        <dbReference type="ARBA" id="ARBA00022741"/>
    </source>
</evidence>
<comment type="catalytic activity">
    <reaction evidence="11 12">
        <text>tRNA(Ser) + L-serine + ATP = L-seryl-tRNA(Ser) + AMP + diphosphate + H(+)</text>
        <dbReference type="Rhea" id="RHEA:12292"/>
        <dbReference type="Rhea" id="RHEA-COMP:9669"/>
        <dbReference type="Rhea" id="RHEA-COMP:9703"/>
        <dbReference type="ChEBI" id="CHEBI:15378"/>
        <dbReference type="ChEBI" id="CHEBI:30616"/>
        <dbReference type="ChEBI" id="CHEBI:33019"/>
        <dbReference type="ChEBI" id="CHEBI:33384"/>
        <dbReference type="ChEBI" id="CHEBI:78442"/>
        <dbReference type="ChEBI" id="CHEBI:78533"/>
        <dbReference type="ChEBI" id="CHEBI:456215"/>
        <dbReference type="EC" id="6.1.1.11"/>
    </reaction>
</comment>
<dbReference type="PROSITE" id="PS50862">
    <property type="entry name" value="AA_TRNA_LIGASE_II"/>
    <property type="match status" value="1"/>
</dbReference>
<comment type="similarity">
    <text evidence="3 12">Belongs to the class-II aminoacyl-tRNA synthetase family. Type-1 seryl-tRNA synthetase subfamily.</text>
</comment>
<name>A0ABU0NEA2_9MOLU</name>
<comment type="subcellular location">
    <subcellularLocation>
        <location evidence="1 12">Cytoplasm</location>
    </subcellularLocation>
</comment>
<evidence type="ECO:0000256" key="4">
    <source>
        <dbReference type="ARBA" id="ARBA00022490"/>
    </source>
</evidence>
<proteinExistence type="inferred from homology"/>
<dbReference type="CDD" id="cd00770">
    <property type="entry name" value="SerRS_core"/>
    <property type="match status" value="1"/>
</dbReference>
<evidence type="ECO:0000256" key="1">
    <source>
        <dbReference type="ARBA" id="ARBA00004496"/>
    </source>
</evidence>
<feature type="coiled-coil region" evidence="13">
    <location>
        <begin position="33"/>
        <end position="100"/>
    </location>
</feature>
<evidence type="ECO:0000313" key="15">
    <source>
        <dbReference type="EMBL" id="MDQ0567724.1"/>
    </source>
</evidence>
<reference evidence="15" key="1">
    <citation type="submission" date="2023-07" db="EMBL/GenBank/DDBJ databases">
        <title>Genomic Encyclopedia of Type Strains, Phase IV (KMG-IV): sequencing the most valuable type-strain genomes for metagenomic binning, comparative biology and taxonomic classification.</title>
        <authorList>
            <person name="Goeker M."/>
        </authorList>
    </citation>
    <scope>NUCLEOTIDE SEQUENCE [LARGE SCALE GENOMIC DNA]</scope>
    <source>
        <strain evidence="15">DSM 22019</strain>
    </source>
</reference>
<comment type="caution">
    <text evidence="15">The sequence shown here is derived from an EMBL/GenBank/DDBJ whole genome shotgun (WGS) entry which is preliminary data.</text>
</comment>
<evidence type="ECO:0000256" key="9">
    <source>
        <dbReference type="ARBA" id="ARBA00023146"/>
    </source>
</evidence>
<feature type="binding site" evidence="12">
    <location>
        <position position="285"/>
    </location>
    <ligand>
        <name>L-serine</name>
        <dbReference type="ChEBI" id="CHEBI:33384"/>
    </ligand>
</feature>
<evidence type="ECO:0000313" key="16">
    <source>
        <dbReference type="Proteomes" id="UP001236620"/>
    </source>
</evidence>
<comment type="function">
    <text evidence="12">Catalyzes the attachment of serine to tRNA(Ser). Is also able to aminoacylate tRNA(Sec) with serine, to form the misacylated tRNA L-seryl-tRNA(Sec), which will be further converted into selenocysteinyl-tRNA(Sec).</text>
</comment>
<dbReference type="InterPro" id="IPR006195">
    <property type="entry name" value="aa-tRNA-synth_II"/>
</dbReference>
<dbReference type="Gene3D" id="1.10.287.40">
    <property type="entry name" value="Serine-tRNA synthetase, tRNA binding domain"/>
    <property type="match status" value="1"/>
</dbReference>
<dbReference type="InterPro" id="IPR015866">
    <property type="entry name" value="Ser-tRNA-synth_1_N"/>
</dbReference>
<keyword evidence="8 12" id="KW-0648">Protein biosynthesis</keyword>
<evidence type="ECO:0000256" key="13">
    <source>
        <dbReference type="SAM" id="Coils"/>
    </source>
</evidence>
<feature type="binding site" evidence="12">
    <location>
        <begin position="262"/>
        <end position="264"/>
    </location>
    <ligand>
        <name>ATP</name>
        <dbReference type="ChEBI" id="CHEBI:30616"/>
    </ligand>
</feature>
<evidence type="ECO:0000256" key="12">
    <source>
        <dbReference type="HAMAP-Rule" id="MF_00176"/>
    </source>
</evidence>
<dbReference type="EC" id="6.1.1.11" evidence="12"/>
<dbReference type="SUPFAM" id="SSF55681">
    <property type="entry name" value="Class II aaRS and biotin synthetases"/>
    <property type="match status" value="1"/>
</dbReference>
<evidence type="ECO:0000256" key="10">
    <source>
        <dbReference type="ARBA" id="ARBA00047929"/>
    </source>
</evidence>
<dbReference type="Pfam" id="PF00587">
    <property type="entry name" value="tRNA-synt_2b"/>
    <property type="match status" value="1"/>
</dbReference>
<dbReference type="InterPro" id="IPR042103">
    <property type="entry name" value="SerRS_1_N_sf"/>
</dbReference>
<dbReference type="Pfam" id="PF02403">
    <property type="entry name" value="Seryl_tRNA_N"/>
    <property type="match status" value="1"/>
</dbReference>
<dbReference type="Proteomes" id="UP001236620">
    <property type="component" value="Unassembled WGS sequence"/>
</dbReference>
<dbReference type="GO" id="GO:0004828">
    <property type="term" value="F:serine-tRNA ligase activity"/>
    <property type="evidence" value="ECO:0007669"/>
    <property type="project" value="UniProtKB-EC"/>
</dbReference>
<feature type="binding site" evidence="12">
    <location>
        <position position="384"/>
    </location>
    <ligand>
        <name>L-serine</name>
        <dbReference type="ChEBI" id="CHEBI:33384"/>
    </ligand>
</feature>
<dbReference type="PRINTS" id="PR00981">
    <property type="entry name" value="TRNASYNTHSER"/>
</dbReference>
<comment type="domain">
    <text evidence="12">Consists of two distinct domains, a catalytic core and a N-terminal extension that is involved in tRNA binding.</text>
</comment>
<dbReference type="EMBL" id="JAUSWP010000002">
    <property type="protein sequence ID" value="MDQ0567724.1"/>
    <property type="molecule type" value="Genomic_DNA"/>
</dbReference>
<evidence type="ECO:0000256" key="2">
    <source>
        <dbReference type="ARBA" id="ARBA00005045"/>
    </source>
</evidence>
<dbReference type="PIRSF" id="PIRSF001529">
    <property type="entry name" value="Ser-tRNA-synth_IIa"/>
    <property type="match status" value="1"/>
</dbReference>
<comment type="caution">
    <text evidence="12">Lacks conserved residue(s) required for the propagation of feature annotation.</text>
</comment>
<sequence>MLDINYIEQNYEQVVERLNMRNQQDYSSDLKFVIEKNKKRKELLLKVEKIKAEKNQLSKQVGVLVREKKQDEAEQIKQQVSKMNSEIQVLDDELKITNEEMITKLQYIPNLPHKDITFGKDDNDNVEIRKSKHTKLVQHNTPHWEIATKLGLIDFERGTKLSGSRFLIYTGLGSKLVRAIADILLSRHEKFGYKEIFCPLIVNTEIMKGTGQLPKFADDMYKAGDQWLIPTSEVPLTNLHAGEILSSDALPLKYTGFTQCFRQEAGSAGRDTKGMIRLHQFNKVELVKIVHPDQSMNELELLVTDAEDVLNMFELPYRVVELCSGDIGFSATKTYDLEVWFPEQNKYREISSCSNCWDFQARRMQTRFRDVDGEVKLVHTLNGSGVAIDRLIAALLENWWDGEKLILPPVLRPYFNNQEYIK</sequence>
<dbReference type="PANTHER" id="PTHR43697">
    <property type="entry name" value="SERYL-TRNA SYNTHETASE"/>
    <property type="match status" value="1"/>
</dbReference>
<dbReference type="Gene3D" id="3.30.930.10">
    <property type="entry name" value="Bira Bifunctional Protein, Domain 2"/>
    <property type="match status" value="1"/>
</dbReference>
<dbReference type="InterPro" id="IPR002314">
    <property type="entry name" value="aa-tRNA-synt_IIb"/>
</dbReference>
<evidence type="ECO:0000256" key="8">
    <source>
        <dbReference type="ARBA" id="ARBA00022917"/>
    </source>
</evidence>
<keyword evidence="6 12" id="KW-0547">Nucleotide-binding</keyword>
<evidence type="ECO:0000256" key="5">
    <source>
        <dbReference type="ARBA" id="ARBA00022598"/>
    </source>
</evidence>
<keyword evidence="5 12" id="KW-0436">Ligase</keyword>
<keyword evidence="9 12" id="KW-0030">Aminoacyl-tRNA synthetase</keyword>
<evidence type="ECO:0000259" key="14">
    <source>
        <dbReference type="PROSITE" id="PS50862"/>
    </source>
</evidence>
<evidence type="ECO:0000256" key="7">
    <source>
        <dbReference type="ARBA" id="ARBA00022840"/>
    </source>
</evidence>
<dbReference type="InterPro" id="IPR045864">
    <property type="entry name" value="aa-tRNA-synth_II/BPL/LPL"/>
</dbReference>
<dbReference type="InterPro" id="IPR002317">
    <property type="entry name" value="Ser-tRNA-ligase_type_1"/>
</dbReference>
<dbReference type="SUPFAM" id="SSF46589">
    <property type="entry name" value="tRNA-binding arm"/>
    <property type="match status" value="1"/>
</dbReference>
<organism evidence="15 16">
    <name type="scientific">Mycoplasma yeatsii</name>
    <dbReference type="NCBI Taxonomy" id="51365"/>
    <lineage>
        <taxon>Bacteria</taxon>
        <taxon>Bacillati</taxon>
        <taxon>Mycoplasmatota</taxon>
        <taxon>Mollicutes</taxon>
        <taxon>Mycoplasmataceae</taxon>
        <taxon>Mycoplasma</taxon>
    </lineage>
</organism>
<gene>
    <name evidence="12" type="primary">serS</name>
    <name evidence="15" type="ORF">J2Z63_000367</name>
</gene>
<keyword evidence="7 12" id="KW-0067">ATP-binding</keyword>
<dbReference type="PANTHER" id="PTHR43697:SF1">
    <property type="entry name" value="SERINE--TRNA LIGASE"/>
    <property type="match status" value="1"/>
</dbReference>
<comment type="pathway">
    <text evidence="2 12">Aminoacyl-tRNA biosynthesis; selenocysteinyl-tRNA(Sec) biosynthesis; L-seryl-tRNA(Sec) from L-serine and tRNA(Sec): step 1/1.</text>
</comment>
<protein>
    <recommendedName>
        <fullName evidence="12">Serine--tRNA ligase</fullName>
        <ecNumber evidence="12">6.1.1.11</ecNumber>
    </recommendedName>
    <alternativeName>
        <fullName evidence="12">Seryl-tRNA synthetase</fullName>
        <shortName evidence="12">SerRS</shortName>
    </alternativeName>
    <alternativeName>
        <fullName evidence="12">Seryl-tRNA(Ser/Sec) synthetase</fullName>
    </alternativeName>
</protein>
<keyword evidence="13" id="KW-0175">Coiled coil</keyword>
<evidence type="ECO:0000256" key="3">
    <source>
        <dbReference type="ARBA" id="ARBA00010728"/>
    </source>
</evidence>
<dbReference type="NCBIfam" id="TIGR00414">
    <property type="entry name" value="serS"/>
    <property type="match status" value="1"/>
</dbReference>
<dbReference type="HAMAP" id="MF_00176">
    <property type="entry name" value="Ser_tRNA_synth_type1"/>
    <property type="match status" value="1"/>
</dbReference>
<comment type="catalytic activity">
    <reaction evidence="10 12">
        <text>tRNA(Sec) + L-serine + ATP = L-seryl-tRNA(Sec) + AMP + diphosphate + H(+)</text>
        <dbReference type="Rhea" id="RHEA:42580"/>
        <dbReference type="Rhea" id="RHEA-COMP:9742"/>
        <dbReference type="Rhea" id="RHEA-COMP:10128"/>
        <dbReference type="ChEBI" id="CHEBI:15378"/>
        <dbReference type="ChEBI" id="CHEBI:30616"/>
        <dbReference type="ChEBI" id="CHEBI:33019"/>
        <dbReference type="ChEBI" id="CHEBI:33384"/>
        <dbReference type="ChEBI" id="CHEBI:78442"/>
        <dbReference type="ChEBI" id="CHEBI:78533"/>
        <dbReference type="ChEBI" id="CHEBI:456215"/>
        <dbReference type="EC" id="6.1.1.11"/>
    </reaction>
</comment>
<dbReference type="InterPro" id="IPR033729">
    <property type="entry name" value="SerRS_core"/>
</dbReference>
<keyword evidence="4 12" id="KW-0963">Cytoplasm</keyword>
<feature type="binding site" evidence="12">
    <location>
        <begin position="231"/>
        <end position="233"/>
    </location>
    <ligand>
        <name>L-serine</name>
        <dbReference type="ChEBI" id="CHEBI:33384"/>
    </ligand>
</feature>